<evidence type="ECO:0000256" key="2">
    <source>
        <dbReference type="ARBA" id="ARBA00022695"/>
    </source>
</evidence>
<organism evidence="3 4">
    <name type="scientific">Hyalomma marginatum</name>
    <dbReference type="NCBI Taxonomy" id="34627"/>
    <lineage>
        <taxon>Eukaryota</taxon>
        <taxon>Metazoa</taxon>
        <taxon>Ecdysozoa</taxon>
        <taxon>Arthropoda</taxon>
        <taxon>Chelicerata</taxon>
        <taxon>Arachnida</taxon>
        <taxon>Acari</taxon>
        <taxon>Parasitiformes</taxon>
        <taxon>Ixodida</taxon>
        <taxon>Ixodoidea</taxon>
        <taxon>Ixodidae</taxon>
        <taxon>Hyalomminae</taxon>
        <taxon>Hyalomma</taxon>
    </lineage>
</organism>
<dbReference type="Pfam" id="PF02348">
    <property type="entry name" value="CTP_transf_3"/>
    <property type="match status" value="1"/>
</dbReference>
<evidence type="ECO:0000313" key="4">
    <source>
        <dbReference type="Proteomes" id="UP000837675"/>
    </source>
</evidence>
<dbReference type="PANTHER" id="PTHR42866:SF2">
    <property type="entry name" value="3-DEOXY-MANNO-OCTULOSONATE CYTIDYLYLTRANSFERASE, MITOCHONDRIAL"/>
    <property type="match status" value="1"/>
</dbReference>
<dbReference type="AlphaFoldDB" id="A0A8S4C4G6"/>
<reference evidence="3" key="1">
    <citation type="submission" date="2021-06" db="EMBL/GenBank/DDBJ databases">
        <authorList>
            <person name="Nardi T."/>
            <person name="Nardi T."/>
        </authorList>
    </citation>
    <scope>NUCLEOTIDE SEQUENCE</scope>
</reference>
<dbReference type="NCBIfam" id="NF003952">
    <property type="entry name" value="PRK05450.1-5"/>
    <property type="match status" value="1"/>
</dbReference>
<evidence type="ECO:0000313" key="3">
    <source>
        <dbReference type="EMBL" id="CAG7589465.1"/>
    </source>
</evidence>
<dbReference type="InterPro" id="IPR029044">
    <property type="entry name" value="Nucleotide-diphossugar_trans"/>
</dbReference>
<dbReference type="NCBIfam" id="TIGR00466">
    <property type="entry name" value="kdsB"/>
    <property type="match status" value="1"/>
</dbReference>
<accession>A0A8S4C4G6</accession>
<dbReference type="PANTHER" id="PTHR42866">
    <property type="entry name" value="3-DEOXY-MANNO-OCTULOSONATE CYTIDYLYLTRANSFERASE"/>
    <property type="match status" value="1"/>
</dbReference>
<dbReference type="Gene3D" id="3.90.550.10">
    <property type="entry name" value="Spore Coat Polysaccharide Biosynthesis Protein SpsA, Chain A"/>
    <property type="match status" value="1"/>
</dbReference>
<gene>
    <name evidence="3" type="ORF">MHYMCMPASI_00151</name>
</gene>
<proteinExistence type="predicted"/>
<keyword evidence="1" id="KW-0808">Transferase</keyword>
<dbReference type="NCBIfam" id="NF003948">
    <property type="entry name" value="PRK05450.1-1"/>
    <property type="match status" value="1"/>
</dbReference>
<keyword evidence="4" id="KW-1185">Reference proteome</keyword>
<dbReference type="GO" id="GO:0005829">
    <property type="term" value="C:cytosol"/>
    <property type="evidence" value="ECO:0007669"/>
    <property type="project" value="TreeGrafter"/>
</dbReference>
<sequence>MSSNTAIIIPVRLAALRLPNKPLADIGGLPMVIRVANQARASNAGDVFIAACGDYICNIVRKHDFEAIKTDSDLASGTDRVYAAFKKLSRNYDYIINLQGDLPLIDPQIISATRELLTQQDIEMATAVIPITESNKENDPNIVKAILTQNNQALYFTRATAPFGPGKLYEHIGIYGYTPDALEKFVKAQQTELEKRERLEQLRALEHGIKIHVAIVDSAPISVDTLEDLERARIAFKSAG</sequence>
<name>A0A8S4C4G6_9ACAR</name>
<dbReference type="Proteomes" id="UP000837675">
    <property type="component" value="Unassembled WGS sequence"/>
</dbReference>
<dbReference type="EMBL" id="CAJVAF010000038">
    <property type="protein sequence ID" value="CAG7589465.1"/>
    <property type="molecule type" value="Genomic_DNA"/>
</dbReference>
<keyword evidence="2 3" id="KW-0548">Nucleotidyltransferase</keyword>
<evidence type="ECO:0000256" key="1">
    <source>
        <dbReference type="ARBA" id="ARBA00022679"/>
    </source>
</evidence>
<dbReference type="InterPro" id="IPR004528">
    <property type="entry name" value="KdsB"/>
</dbReference>
<dbReference type="CDD" id="cd02517">
    <property type="entry name" value="CMP-KDO-Synthetase"/>
    <property type="match status" value="1"/>
</dbReference>
<comment type="caution">
    <text evidence="3">The sequence shown here is derived from an EMBL/GenBank/DDBJ whole genome shotgun (WGS) entry which is preliminary data.</text>
</comment>
<protein>
    <submittedName>
        <fullName evidence="3">3-deoxy-manno-octulosonate cytidylyltransferase</fullName>
    </submittedName>
</protein>
<dbReference type="InterPro" id="IPR003329">
    <property type="entry name" value="Cytidylyl_trans"/>
</dbReference>
<dbReference type="SUPFAM" id="SSF53448">
    <property type="entry name" value="Nucleotide-diphospho-sugar transferases"/>
    <property type="match status" value="1"/>
</dbReference>
<dbReference type="GO" id="GO:0008690">
    <property type="term" value="F:3-deoxy-manno-octulosonate cytidylyltransferase activity"/>
    <property type="evidence" value="ECO:0007669"/>
    <property type="project" value="InterPro"/>
</dbReference>